<proteinExistence type="predicted"/>
<dbReference type="Proteomes" id="UP000242847">
    <property type="component" value="Unassembled WGS sequence"/>
</dbReference>
<sequence>MKTPILDSRRAVMIAVANGYQGGRECAAARLGIPLKRLENQIYGTAGVKPLDDTEISVLEREEGTTHLPDYICALYGGVFVPLPDAEVTHADLYDLSFATSTARGTVDLLIRKALADGEIDEVEAAEIRAVHAKHLAARHAEVDAVIVAHQRQA</sequence>
<evidence type="ECO:0000313" key="1">
    <source>
        <dbReference type="EMBL" id="ONM43136.1"/>
    </source>
</evidence>
<name>A0A1S8DE99_9GAMM</name>
<reference evidence="1 2" key="1">
    <citation type="submission" date="2017-01" db="EMBL/GenBank/DDBJ databases">
        <title>Draft genome sequence of Pseudomonas pachastrellae type strain CCUG 46540T from a deep sea.</title>
        <authorList>
            <person name="Gomila M."/>
            <person name="Mulet M."/>
            <person name="Lalucat J."/>
            <person name="Garcia-Valdes E."/>
        </authorList>
    </citation>
    <scope>NUCLEOTIDE SEQUENCE [LARGE SCALE GENOMIC DNA]</scope>
    <source>
        <strain evidence="1 2">CCUG 46540</strain>
    </source>
</reference>
<protein>
    <submittedName>
        <fullName evidence="1">Uncharacterized protein</fullName>
    </submittedName>
</protein>
<organism evidence="1 2">
    <name type="scientific">Halopseudomonas pachastrellae</name>
    <dbReference type="NCBI Taxonomy" id="254161"/>
    <lineage>
        <taxon>Bacteria</taxon>
        <taxon>Pseudomonadati</taxon>
        <taxon>Pseudomonadota</taxon>
        <taxon>Gammaproteobacteria</taxon>
        <taxon>Pseudomonadales</taxon>
        <taxon>Pseudomonadaceae</taxon>
        <taxon>Halopseudomonas</taxon>
    </lineage>
</organism>
<evidence type="ECO:0000313" key="2">
    <source>
        <dbReference type="Proteomes" id="UP000242847"/>
    </source>
</evidence>
<dbReference type="NCBIfam" id="NF041471">
    <property type="entry name" value="phage_reg_YmfL"/>
    <property type="match status" value="1"/>
</dbReference>
<gene>
    <name evidence="1" type="ORF">BXT89_14375</name>
</gene>
<comment type="caution">
    <text evidence="1">The sequence shown here is derived from an EMBL/GenBank/DDBJ whole genome shotgun (WGS) entry which is preliminary data.</text>
</comment>
<keyword evidence="2" id="KW-1185">Reference proteome</keyword>
<dbReference type="STRING" id="254161.SAMN05216256_10198"/>
<dbReference type="RefSeq" id="WP_083728371.1">
    <property type="nucleotide sequence ID" value="NZ_FOUD01000001.1"/>
</dbReference>
<dbReference type="InterPro" id="IPR048188">
    <property type="entry name" value="YmfL-like"/>
</dbReference>
<accession>A0A1S8DE99</accession>
<dbReference type="AlphaFoldDB" id="A0A1S8DE99"/>
<dbReference type="EMBL" id="MUBC01000035">
    <property type="protein sequence ID" value="ONM43136.1"/>
    <property type="molecule type" value="Genomic_DNA"/>
</dbReference>